<proteinExistence type="predicted"/>
<dbReference type="AlphaFoldDB" id="A0A411HPB1"/>
<dbReference type="KEGG" id="xbc:ELE36_19290"/>
<evidence type="ECO:0000313" key="2">
    <source>
        <dbReference type="Proteomes" id="UP000291562"/>
    </source>
</evidence>
<sequence length="276" mass="31184">MDQQPVPSWLAASWQRLWVINNNQGPPKDTVNVRNIQTPTLFGDCRIPKDRPAFPDAKSLADLTDAQLKTLYAQEGFSGYTTVDGYIITWHHEIGYQPPDGTIDIGRFEILGGRNVLEHGVQAVYLEHWWRLEQSGSDFLGVKVMRKLGDGRQRVHEILSVSGDHFIYARNRDFDLPMANSLADLIKQEKYTRKQILAVLDCEVSHGFVLGGRCPWQVQFSTLPFKENKPLDFAAQIVVDPKTGALSHRCSTPDLSWSFPVNTLDIEDLLVLFPPA</sequence>
<organism evidence="1 2">
    <name type="scientific">Pseudolysobacter antarcticus</name>
    <dbReference type="NCBI Taxonomy" id="2511995"/>
    <lineage>
        <taxon>Bacteria</taxon>
        <taxon>Pseudomonadati</taxon>
        <taxon>Pseudomonadota</taxon>
        <taxon>Gammaproteobacteria</taxon>
        <taxon>Lysobacterales</taxon>
        <taxon>Rhodanobacteraceae</taxon>
        <taxon>Pseudolysobacter</taxon>
    </lineage>
</organism>
<dbReference type="Proteomes" id="UP000291562">
    <property type="component" value="Chromosome"/>
</dbReference>
<dbReference type="RefSeq" id="WP_129836208.1">
    <property type="nucleotide sequence ID" value="NZ_CP035704.1"/>
</dbReference>
<protein>
    <submittedName>
        <fullName evidence="1">Uncharacterized protein</fullName>
    </submittedName>
</protein>
<name>A0A411HPB1_9GAMM</name>
<accession>A0A411HPB1</accession>
<dbReference type="OrthoDB" id="6992731at2"/>
<dbReference type="EMBL" id="CP035704">
    <property type="protein sequence ID" value="QBB72339.1"/>
    <property type="molecule type" value="Genomic_DNA"/>
</dbReference>
<reference evidence="1 2" key="1">
    <citation type="submission" date="2019-01" db="EMBL/GenBank/DDBJ databases">
        <title>Pseudolysobacter antarctica gen. nov., sp. nov., isolated from Fildes Peninsula, Antarctica.</title>
        <authorList>
            <person name="Wei Z."/>
            <person name="Peng F."/>
        </authorList>
    </citation>
    <scope>NUCLEOTIDE SEQUENCE [LARGE SCALE GENOMIC DNA]</scope>
    <source>
        <strain evidence="1 2">AQ6-296</strain>
    </source>
</reference>
<evidence type="ECO:0000313" key="1">
    <source>
        <dbReference type="EMBL" id="QBB72339.1"/>
    </source>
</evidence>
<gene>
    <name evidence="1" type="ORF">ELE36_19290</name>
</gene>
<keyword evidence="2" id="KW-1185">Reference proteome</keyword>